<accession>A0A9D1CT69</accession>
<dbReference type="Gene3D" id="1.10.260.40">
    <property type="entry name" value="lambda repressor-like DNA-binding domains"/>
    <property type="match status" value="1"/>
</dbReference>
<dbReference type="GO" id="GO:0003677">
    <property type="term" value="F:DNA binding"/>
    <property type="evidence" value="ECO:0007669"/>
    <property type="project" value="InterPro"/>
</dbReference>
<dbReference type="Pfam" id="PF01381">
    <property type="entry name" value="HTH_3"/>
    <property type="match status" value="1"/>
</dbReference>
<dbReference type="InterPro" id="IPR001387">
    <property type="entry name" value="Cro/C1-type_HTH"/>
</dbReference>
<evidence type="ECO:0000313" key="2">
    <source>
        <dbReference type="EMBL" id="HIQ79133.1"/>
    </source>
</evidence>
<sequence>MKPSEWRFPEFTERFRELRGERDNTEFGKFLSISRQTVGFYCNGDRIPDALGLKQIAEKCGVSADWLLGLSEFKTIENRHSTFALYNQFMAAFSTAVLEGHSKMFYDAMQNILDGYIYSTFDFGREATANYVAATKILSEAMKAASSCLQIASQAMELNEHADQDTETMSQINDILEQASLAATRAINAYTKTVENISMKYLPMAEDGSKPLNYYDKASALLKESNKRYLVWLENEAG</sequence>
<gene>
    <name evidence="2" type="ORF">IAB77_07735</name>
</gene>
<dbReference type="Proteomes" id="UP000824262">
    <property type="component" value="Unassembled WGS sequence"/>
</dbReference>
<dbReference type="PROSITE" id="PS50943">
    <property type="entry name" value="HTH_CROC1"/>
    <property type="match status" value="1"/>
</dbReference>
<feature type="domain" description="HTH cro/C1-type" evidence="1">
    <location>
        <begin position="25"/>
        <end position="67"/>
    </location>
</feature>
<reference evidence="2" key="2">
    <citation type="journal article" date="2021" name="PeerJ">
        <title>Extensive microbial diversity within the chicken gut microbiome revealed by metagenomics and culture.</title>
        <authorList>
            <person name="Gilroy R."/>
            <person name="Ravi A."/>
            <person name="Getino M."/>
            <person name="Pursley I."/>
            <person name="Horton D.L."/>
            <person name="Alikhan N.F."/>
            <person name="Baker D."/>
            <person name="Gharbi K."/>
            <person name="Hall N."/>
            <person name="Watson M."/>
            <person name="Adriaenssens E.M."/>
            <person name="Foster-Nyarko E."/>
            <person name="Jarju S."/>
            <person name="Secka A."/>
            <person name="Antonio M."/>
            <person name="Oren A."/>
            <person name="Chaudhuri R.R."/>
            <person name="La Ragione R."/>
            <person name="Hildebrand F."/>
            <person name="Pallen M.J."/>
        </authorList>
    </citation>
    <scope>NUCLEOTIDE SEQUENCE</scope>
    <source>
        <strain evidence="2">ChiBcolR7-354</strain>
    </source>
</reference>
<evidence type="ECO:0000259" key="1">
    <source>
        <dbReference type="PROSITE" id="PS50943"/>
    </source>
</evidence>
<protein>
    <submittedName>
        <fullName evidence="2">Helix-turn-helix transcriptional regulator</fullName>
    </submittedName>
</protein>
<dbReference type="InterPro" id="IPR010982">
    <property type="entry name" value="Lambda_DNA-bd_dom_sf"/>
</dbReference>
<reference evidence="2" key="1">
    <citation type="submission" date="2020-10" db="EMBL/GenBank/DDBJ databases">
        <authorList>
            <person name="Gilroy R."/>
        </authorList>
    </citation>
    <scope>NUCLEOTIDE SEQUENCE</scope>
    <source>
        <strain evidence="2">ChiBcolR7-354</strain>
    </source>
</reference>
<feature type="non-terminal residue" evidence="2">
    <location>
        <position position="238"/>
    </location>
</feature>
<organism evidence="2 3">
    <name type="scientific">Candidatus Scatomorpha intestinavium</name>
    <dbReference type="NCBI Taxonomy" id="2840922"/>
    <lineage>
        <taxon>Bacteria</taxon>
        <taxon>Bacillati</taxon>
        <taxon>Bacillota</taxon>
        <taxon>Clostridia</taxon>
        <taxon>Eubacteriales</taxon>
        <taxon>Candidatus Scatomorpha</taxon>
    </lineage>
</organism>
<dbReference type="CDD" id="cd00093">
    <property type="entry name" value="HTH_XRE"/>
    <property type="match status" value="1"/>
</dbReference>
<name>A0A9D1CT69_9FIRM</name>
<proteinExistence type="predicted"/>
<comment type="caution">
    <text evidence="2">The sequence shown here is derived from an EMBL/GenBank/DDBJ whole genome shotgun (WGS) entry which is preliminary data.</text>
</comment>
<dbReference type="EMBL" id="DVGA01000079">
    <property type="protein sequence ID" value="HIQ79133.1"/>
    <property type="molecule type" value="Genomic_DNA"/>
</dbReference>
<dbReference type="SMART" id="SM00530">
    <property type="entry name" value="HTH_XRE"/>
    <property type="match status" value="1"/>
</dbReference>
<dbReference type="AlphaFoldDB" id="A0A9D1CT69"/>
<evidence type="ECO:0000313" key="3">
    <source>
        <dbReference type="Proteomes" id="UP000824262"/>
    </source>
</evidence>
<dbReference type="SUPFAM" id="SSF47413">
    <property type="entry name" value="lambda repressor-like DNA-binding domains"/>
    <property type="match status" value="1"/>
</dbReference>